<dbReference type="AlphaFoldDB" id="A0A2H9ZWN7"/>
<organism evidence="1 2">
    <name type="scientific">Apostasia shenzhenica</name>
    <dbReference type="NCBI Taxonomy" id="1088818"/>
    <lineage>
        <taxon>Eukaryota</taxon>
        <taxon>Viridiplantae</taxon>
        <taxon>Streptophyta</taxon>
        <taxon>Embryophyta</taxon>
        <taxon>Tracheophyta</taxon>
        <taxon>Spermatophyta</taxon>
        <taxon>Magnoliopsida</taxon>
        <taxon>Liliopsida</taxon>
        <taxon>Asparagales</taxon>
        <taxon>Orchidaceae</taxon>
        <taxon>Apostasioideae</taxon>
        <taxon>Apostasia</taxon>
    </lineage>
</organism>
<reference evidence="1 2" key="1">
    <citation type="journal article" date="2017" name="Nature">
        <title>The Apostasia genome and the evolution of orchids.</title>
        <authorList>
            <person name="Zhang G.Q."/>
            <person name="Liu K.W."/>
            <person name="Li Z."/>
            <person name="Lohaus R."/>
            <person name="Hsiao Y.Y."/>
            <person name="Niu S.C."/>
            <person name="Wang J.Y."/>
            <person name="Lin Y.C."/>
            <person name="Xu Q."/>
            <person name="Chen L.J."/>
            <person name="Yoshida K."/>
            <person name="Fujiwara S."/>
            <person name="Wang Z.W."/>
            <person name="Zhang Y.Q."/>
            <person name="Mitsuda N."/>
            <person name="Wang M."/>
            <person name="Liu G.H."/>
            <person name="Pecoraro L."/>
            <person name="Huang H.X."/>
            <person name="Xiao X.J."/>
            <person name="Lin M."/>
            <person name="Wu X.Y."/>
            <person name="Wu W.L."/>
            <person name="Chen Y.Y."/>
            <person name="Chang S.B."/>
            <person name="Sakamoto S."/>
            <person name="Ohme-Takagi M."/>
            <person name="Yagi M."/>
            <person name="Zeng S.J."/>
            <person name="Shen C.Y."/>
            <person name="Yeh C.M."/>
            <person name="Luo Y.B."/>
            <person name="Tsai W.C."/>
            <person name="Van de Peer Y."/>
            <person name="Liu Z.J."/>
        </authorList>
    </citation>
    <scope>NUCLEOTIDE SEQUENCE [LARGE SCALE GENOMIC DNA]</scope>
    <source>
        <strain evidence="2">cv. Shenzhen</strain>
        <tissue evidence="1">Stem</tissue>
    </source>
</reference>
<proteinExistence type="predicted"/>
<sequence length="71" mass="7910">MPLLSQTAYINSLVVSKELRESLIQALFDPEPFEALPSSIRKEERGCPFSAASLNNIFSNEDMLLGTVEHN</sequence>
<keyword evidence="2" id="KW-1185">Reference proteome</keyword>
<protein>
    <submittedName>
        <fullName evidence="1">Uncharacterized protein</fullName>
    </submittedName>
</protein>
<dbReference type="EMBL" id="KZ453102">
    <property type="protein sequence ID" value="PKA47694.1"/>
    <property type="molecule type" value="Genomic_DNA"/>
</dbReference>
<evidence type="ECO:0000313" key="2">
    <source>
        <dbReference type="Proteomes" id="UP000236161"/>
    </source>
</evidence>
<dbReference type="OrthoDB" id="1937476at2759"/>
<dbReference type="Proteomes" id="UP000236161">
    <property type="component" value="Unassembled WGS sequence"/>
</dbReference>
<evidence type="ECO:0000313" key="1">
    <source>
        <dbReference type="EMBL" id="PKA47694.1"/>
    </source>
</evidence>
<gene>
    <name evidence="1" type="ORF">AXF42_Ash014471</name>
</gene>
<name>A0A2H9ZWN7_9ASPA</name>
<accession>A0A2H9ZWN7</accession>